<evidence type="ECO:0000313" key="1">
    <source>
        <dbReference type="EMBL" id="TDQ81325.1"/>
    </source>
</evidence>
<dbReference type="EMBL" id="SNYW01000009">
    <property type="protein sequence ID" value="TDQ81325.1"/>
    <property type="molecule type" value="Genomic_DNA"/>
</dbReference>
<keyword evidence="2" id="KW-1185">Reference proteome</keyword>
<dbReference type="Proteomes" id="UP000295783">
    <property type="component" value="Unassembled WGS sequence"/>
</dbReference>
<proteinExistence type="predicted"/>
<name>A0A4R6WKX6_9PROT</name>
<organism evidence="1 2">
    <name type="scientific">Dongia mobilis</name>
    <dbReference type="NCBI Taxonomy" id="578943"/>
    <lineage>
        <taxon>Bacteria</taxon>
        <taxon>Pseudomonadati</taxon>
        <taxon>Pseudomonadota</taxon>
        <taxon>Alphaproteobacteria</taxon>
        <taxon>Rhodospirillales</taxon>
        <taxon>Dongiaceae</taxon>
        <taxon>Dongia</taxon>
    </lineage>
</organism>
<dbReference type="RefSeq" id="WP_133613884.1">
    <property type="nucleotide sequence ID" value="NZ_SNYW01000009.1"/>
</dbReference>
<sequence>MTWLLCRGAIGAPISGSFAFLAWQGKWRHRRNPMADVPINDLPEGISRRGMPLVKSGMAAGPDTGVGGFDACGGGEGGC</sequence>
<reference evidence="1 2" key="1">
    <citation type="submission" date="2019-03" db="EMBL/GenBank/DDBJ databases">
        <title>Genomic Encyclopedia of Type Strains, Phase III (KMG-III): the genomes of soil and plant-associated and newly described type strains.</title>
        <authorList>
            <person name="Whitman W."/>
        </authorList>
    </citation>
    <scope>NUCLEOTIDE SEQUENCE [LARGE SCALE GENOMIC DNA]</scope>
    <source>
        <strain evidence="1 2">CGMCC 1.7660</strain>
    </source>
</reference>
<dbReference type="AlphaFoldDB" id="A0A4R6WKX6"/>
<comment type="caution">
    <text evidence="1">The sequence shown here is derived from an EMBL/GenBank/DDBJ whole genome shotgun (WGS) entry which is preliminary data.</text>
</comment>
<protein>
    <submittedName>
        <fullName evidence="1">Uncharacterized protein</fullName>
    </submittedName>
</protein>
<accession>A0A4R6WKX6</accession>
<gene>
    <name evidence="1" type="ORF">A8950_2390</name>
</gene>
<evidence type="ECO:0000313" key="2">
    <source>
        <dbReference type="Proteomes" id="UP000295783"/>
    </source>
</evidence>